<proteinExistence type="predicted"/>
<keyword evidence="2" id="KW-1185">Reference proteome</keyword>
<sequence>MSRAYELGAQGGLPLSAHYLQNLRTVYISRGFLKLPHSCLPGSSLRLRFWDLPRMISVYTSDLISDAFDQQRWDERSPDESQAEVGSVLYSAITDLSLACSNVSGSRVIQIVSTLKELVRFRWTNKFPSSLSNDDEQLDLESKIILKILVPYKGSLKELDLRFLGGTSHIPLPKSGAQSDAKEKPLFLSPTSIRKQTWSDEVLSFANTLPASMRFPTEVQLIASGPSLGWNSYIVERDELLEPAKRLFQEKGVVCSVTKVLPEDEFSDFRTISHDD</sequence>
<accession>A0A4S8R2A0</accession>
<evidence type="ECO:0000313" key="2">
    <source>
        <dbReference type="Proteomes" id="UP000308671"/>
    </source>
</evidence>
<protein>
    <submittedName>
        <fullName evidence="1">Uncharacterized protein</fullName>
    </submittedName>
</protein>
<evidence type="ECO:0000313" key="1">
    <source>
        <dbReference type="EMBL" id="THV51888.1"/>
    </source>
</evidence>
<dbReference type="Proteomes" id="UP000308671">
    <property type="component" value="Unassembled WGS sequence"/>
</dbReference>
<dbReference type="OrthoDB" id="3486441at2759"/>
<reference evidence="1 2" key="1">
    <citation type="submission" date="2017-12" db="EMBL/GenBank/DDBJ databases">
        <title>Comparative genomics of Botrytis spp.</title>
        <authorList>
            <person name="Valero-Jimenez C.A."/>
            <person name="Tapia P."/>
            <person name="Veloso J."/>
            <person name="Silva-Moreno E."/>
            <person name="Staats M."/>
            <person name="Valdes J.H."/>
            <person name="Van Kan J.A.L."/>
        </authorList>
    </citation>
    <scope>NUCLEOTIDE SEQUENCE [LARGE SCALE GENOMIC DNA]</scope>
    <source>
        <strain evidence="1 2">MUCL435</strain>
    </source>
</reference>
<organism evidence="1 2">
    <name type="scientific">Botrytis galanthina</name>
    <dbReference type="NCBI Taxonomy" id="278940"/>
    <lineage>
        <taxon>Eukaryota</taxon>
        <taxon>Fungi</taxon>
        <taxon>Dikarya</taxon>
        <taxon>Ascomycota</taxon>
        <taxon>Pezizomycotina</taxon>
        <taxon>Leotiomycetes</taxon>
        <taxon>Helotiales</taxon>
        <taxon>Sclerotiniaceae</taxon>
        <taxon>Botrytis</taxon>
    </lineage>
</organism>
<dbReference type="EMBL" id="PQXL01000095">
    <property type="protein sequence ID" value="THV51888.1"/>
    <property type="molecule type" value="Genomic_DNA"/>
</dbReference>
<gene>
    <name evidence="1" type="ORF">BGAL_0095g00030</name>
</gene>
<name>A0A4S8R2A0_9HELO</name>
<comment type="caution">
    <text evidence="1">The sequence shown here is derived from an EMBL/GenBank/DDBJ whole genome shotgun (WGS) entry which is preliminary data.</text>
</comment>
<dbReference type="AlphaFoldDB" id="A0A4S8R2A0"/>